<dbReference type="InParanoid" id="A0A5C7EPZ1"/>
<dbReference type="InterPro" id="IPR036390">
    <property type="entry name" value="WH_DNA-bd_sf"/>
</dbReference>
<dbReference type="EMBL" id="VPFL01000039">
    <property type="protein sequence ID" value="TXF10001.1"/>
    <property type="molecule type" value="Genomic_DNA"/>
</dbReference>
<dbReference type="Gene3D" id="1.10.10.10">
    <property type="entry name" value="Winged helix-like DNA-binding domain superfamily/Winged helix DNA-binding domain"/>
    <property type="match status" value="1"/>
</dbReference>
<evidence type="ECO:0000256" key="1">
    <source>
        <dbReference type="ARBA" id="ARBA00023015"/>
    </source>
</evidence>
<dbReference type="Pfam" id="PF01047">
    <property type="entry name" value="MarR"/>
    <property type="match status" value="1"/>
</dbReference>
<evidence type="ECO:0000256" key="2">
    <source>
        <dbReference type="ARBA" id="ARBA00023125"/>
    </source>
</evidence>
<gene>
    <name evidence="5" type="ORF">FR698_16005</name>
</gene>
<dbReference type="AlphaFoldDB" id="A0A5C7EPZ1"/>
<dbReference type="InterPro" id="IPR011991">
    <property type="entry name" value="ArsR-like_HTH"/>
</dbReference>
<dbReference type="GO" id="GO:0003677">
    <property type="term" value="F:DNA binding"/>
    <property type="evidence" value="ECO:0007669"/>
    <property type="project" value="UniProtKB-KW"/>
</dbReference>
<organism evidence="5 6">
    <name type="scientific">Pelomicrobium methylotrophicum</name>
    <dbReference type="NCBI Taxonomy" id="2602750"/>
    <lineage>
        <taxon>Bacteria</taxon>
        <taxon>Pseudomonadati</taxon>
        <taxon>Pseudomonadota</taxon>
        <taxon>Hydrogenophilia</taxon>
        <taxon>Hydrogenophilia incertae sedis</taxon>
        <taxon>Pelomicrobium</taxon>
    </lineage>
</organism>
<keyword evidence="1" id="KW-0805">Transcription regulation</keyword>
<evidence type="ECO:0000259" key="4">
    <source>
        <dbReference type="PROSITE" id="PS50995"/>
    </source>
</evidence>
<dbReference type="CDD" id="cd00090">
    <property type="entry name" value="HTH_ARSR"/>
    <property type="match status" value="1"/>
</dbReference>
<dbReference type="InterPro" id="IPR000835">
    <property type="entry name" value="HTH_MarR-typ"/>
</dbReference>
<keyword evidence="3" id="KW-0804">Transcription</keyword>
<dbReference type="GO" id="GO:0003700">
    <property type="term" value="F:DNA-binding transcription factor activity"/>
    <property type="evidence" value="ECO:0007669"/>
    <property type="project" value="InterPro"/>
</dbReference>
<evidence type="ECO:0000313" key="5">
    <source>
        <dbReference type="EMBL" id="TXF10001.1"/>
    </source>
</evidence>
<keyword evidence="2" id="KW-0238">DNA-binding</keyword>
<evidence type="ECO:0000313" key="6">
    <source>
        <dbReference type="Proteomes" id="UP000321201"/>
    </source>
</evidence>
<evidence type="ECO:0000256" key="3">
    <source>
        <dbReference type="ARBA" id="ARBA00023163"/>
    </source>
</evidence>
<dbReference type="PROSITE" id="PS01117">
    <property type="entry name" value="HTH_MARR_1"/>
    <property type="match status" value="1"/>
</dbReference>
<sequence>MYSKQLESQSHITAPQLVCLLAVVNGGPMTATALAKEVHLSPSTVVGILDRLEEKGLVARSRGVEDRRIVRVSATDRGVALANQAPSPLQERLAQGLNRLPELEQAAIALALERVVELMEAQHIDSAPILETGPLSRP</sequence>
<keyword evidence="6" id="KW-1185">Reference proteome</keyword>
<dbReference type="PANTHER" id="PTHR42756:SF1">
    <property type="entry name" value="TRANSCRIPTIONAL REPRESSOR OF EMRAB OPERON"/>
    <property type="match status" value="1"/>
</dbReference>
<feature type="domain" description="HTH marR-type" evidence="4">
    <location>
        <begin position="1"/>
        <end position="117"/>
    </location>
</feature>
<protein>
    <submittedName>
        <fullName evidence="5">MarR family transcriptional regulator</fullName>
    </submittedName>
</protein>
<dbReference type="PRINTS" id="PR00598">
    <property type="entry name" value="HTHMARR"/>
</dbReference>
<dbReference type="InterPro" id="IPR023187">
    <property type="entry name" value="Tscrpt_reg_MarR-type_CS"/>
</dbReference>
<dbReference type="Proteomes" id="UP000321201">
    <property type="component" value="Unassembled WGS sequence"/>
</dbReference>
<dbReference type="InterPro" id="IPR036388">
    <property type="entry name" value="WH-like_DNA-bd_sf"/>
</dbReference>
<comment type="caution">
    <text evidence="5">The sequence shown here is derived from an EMBL/GenBank/DDBJ whole genome shotgun (WGS) entry which is preliminary data.</text>
</comment>
<reference evidence="5 6" key="1">
    <citation type="submission" date="2019-08" db="EMBL/GenBank/DDBJ databases">
        <title>Pelomicrobium methylotrophicum gen. nov., sp. nov. a moderately thermophilic, facultatively anaerobic, lithoautotrophic and methylotrophic bacterium isolated from a terrestrial mud volcano.</title>
        <authorList>
            <person name="Slobodkina G.B."/>
            <person name="Merkel A.Y."/>
            <person name="Slobodkin A.I."/>
        </authorList>
    </citation>
    <scope>NUCLEOTIDE SEQUENCE [LARGE SCALE GENOMIC DNA]</scope>
    <source>
        <strain evidence="5 6">SM250</strain>
    </source>
</reference>
<dbReference type="FunCoup" id="A0A5C7EPZ1">
    <property type="interactions" value="153"/>
</dbReference>
<dbReference type="SUPFAM" id="SSF46785">
    <property type="entry name" value="Winged helix' DNA-binding domain"/>
    <property type="match status" value="1"/>
</dbReference>
<dbReference type="SMART" id="SM00347">
    <property type="entry name" value="HTH_MARR"/>
    <property type="match status" value="1"/>
</dbReference>
<dbReference type="PANTHER" id="PTHR42756">
    <property type="entry name" value="TRANSCRIPTIONAL REGULATOR, MARR"/>
    <property type="match status" value="1"/>
</dbReference>
<accession>A0A5C7EPZ1</accession>
<proteinExistence type="predicted"/>
<dbReference type="OrthoDB" id="6195716at2"/>
<dbReference type="PROSITE" id="PS50995">
    <property type="entry name" value="HTH_MARR_2"/>
    <property type="match status" value="1"/>
</dbReference>
<name>A0A5C7EPZ1_9PROT</name>